<dbReference type="SMART" id="SM00343">
    <property type="entry name" value="ZnF_C2HC"/>
    <property type="match status" value="1"/>
</dbReference>
<comment type="caution">
    <text evidence="4">The sequence shown here is derived from an EMBL/GenBank/DDBJ whole genome shotgun (WGS) entry which is preliminary data.</text>
</comment>
<dbReference type="PANTHER" id="PTHR42648:SF30">
    <property type="entry name" value="RIBONUCLEASE H-LIKE DOMAIN, GAG-PRE-INTEGRASE DOMAIN PROTEIN-RELATED"/>
    <property type="match status" value="1"/>
</dbReference>
<dbReference type="GO" id="GO:0008270">
    <property type="term" value="F:zinc ion binding"/>
    <property type="evidence" value="ECO:0007669"/>
    <property type="project" value="UniProtKB-KW"/>
</dbReference>
<dbReference type="AlphaFoldDB" id="A0A699GR54"/>
<dbReference type="InterPro" id="IPR001878">
    <property type="entry name" value="Znf_CCHC"/>
</dbReference>
<dbReference type="CDD" id="cd09272">
    <property type="entry name" value="RNase_HI_RT_Ty1"/>
    <property type="match status" value="1"/>
</dbReference>
<feature type="compositionally biased region" description="Basic and acidic residues" evidence="2">
    <location>
        <begin position="68"/>
        <end position="89"/>
    </location>
</feature>
<dbReference type="EMBL" id="BKCJ010038681">
    <property type="protein sequence ID" value="GEV91870.1"/>
    <property type="molecule type" value="Genomic_DNA"/>
</dbReference>
<keyword evidence="1" id="KW-0479">Metal-binding</keyword>
<dbReference type="PANTHER" id="PTHR42648">
    <property type="entry name" value="TRANSPOSASE, PUTATIVE-RELATED"/>
    <property type="match status" value="1"/>
</dbReference>
<dbReference type="Pfam" id="PF00098">
    <property type="entry name" value="zf-CCHC"/>
    <property type="match status" value="1"/>
</dbReference>
<proteinExistence type="predicted"/>
<dbReference type="SUPFAM" id="SSF57756">
    <property type="entry name" value="Retrovirus zinc finger-like domains"/>
    <property type="match status" value="1"/>
</dbReference>
<keyword evidence="1" id="KW-0863">Zinc-finger</keyword>
<accession>A0A699GR54</accession>
<keyword evidence="1" id="KW-0862">Zinc</keyword>
<dbReference type="Pfam" id="PF13976">
    <property type="entry name" value="gag_pre-integrs"/>
    <property type="match status" value="1"/>
</dbReference>
<feature type="domain" description="CCHC-type" evidence="3">
    <location>
        <begin position="92"/>
        <end position="107"/>
    </location>
</feature>
<sequence>MTDSRPVLEQYNELLGILEGGINSCELGSHLHIEESLRVQDSDKPNRNNVVGPSIVNMVEHNNSSKYNDNKGKCKHHDNTTDDPNKKEKPTCWKCGKIGHIKRDCKSVNVGNKDNGSGTKGLVDGSSNSQKTFMSTSKLNDSILWHARLGHVHFKRMQDMSKDELILAFDMDTKKCKTCMVTKITKKSFPNVKRETNVLELIHSDLCDLHATPSLGNKKYFVMFIDALRFCYVYLLHTKDEALDKFKVFKTEVKLQQGSLIKRVRTDKGGEVWDCRTVVRLSVPKLKTLGKRGIECIFVGYAEHSKDFRFYVIEPNDSVSINSIIKSRDAIFDDNRFSSVPRPSLRIPNEIEDIGGLVVPEEVTKEVVQQPEPELRKSKRNRTPKKFGPEFQLYLTERTRDEVSDQHSYCFNVKDDPKTFDVAMKSQDVAFWKEAINHEMDSIMSNNMASVHNLIIHQMDVKTTFLNVQVDLTKEFLSSRFSMKDMGEADVILGKLSMYTSNPSTQHWQAIQMVLKYLKKTIDYRLMYTGYPSVIEGYTNISWISNTKDNSSISGWVFLLGGGAISWASKKQTCITGSTIEYEFVALATAATRAIETPLSSSKGKMWCLLDPTPSSWTAKLHNDILIFQQHQGDSFSKAWTHFKDLLQKVPHHDIDLWLQVQVFYDHVNPVTRRTIDQSASGKLRDINAKESWALLEDLALYDNESWNNPRDFAKPVKAISFPQDPVQVIKISFSCKIYSGPHDTQYCMENPEQAFVKYASSRTDEVGGKWFTFKPEQNNLGDTYNPSWKSHPNLRARRTHQTLEDEFKDLHLNLPVLEVLAHAPIYNAILDKYVSLKLGKNESVFIQGKMPKRMEDHGLFTLPCRLGDSKPFDTLAGLGSCVNIIPLYLFKKLKIGLLKETDHVFGLVNETKSYLVGIVRDVEVYIGRLKLLNDFCVIDMKKDLETPLLVGRGFLATANAVIDCRKARIAVGEGITRLVFRVKETNLGEEEAPYWTTLGKIESYKPRPSSDGVGDQTSYYVRKKFMDCHLPRE</sequence>
<evidence type="ECO:0000256" key="2">
    <source>
        <dbReference type="SAM" id="MobiDB-lite"/>
    </source>
</evidence>
<evidence type="ECO:0000259" key="3">
    <source>
        <dbReference type="PROSITE" id="PS50158"/>
    </source>
</evidence>
<evidence type="ECO:0000313" key="4">
    <source>
        <dbReference type="EMBL" id="GEV91870.1"/>
    </source>
</evidence>
<dbReference type="Gene3D" id="2.40.70.10">
    <property type="entry name" value="Acid Proteases"/>
    <property type="match status" value="1"/>
</dbReference>
<dbReference type="InterPro" id="IPR021109">
    <property type="entry name" value="Peptidase_aspartic_dom_sf"/>
</dbReference>
<dbReference type="InterPro" id="IPR036875">
    <property type="entry name" value="Znf_CCHC_sf"/>
</dbReference>
<feature type="region of interest" description="Disordered" evidence="2">
    <location>
        <begin position="64"/>
        <end position="89"/>
    </location>
</feature>
<dbReference type="GO" id="GO:0003676">
    <property type="term" value="F:nucleic acid binding"/>
    <property type="evidence" value="ECO:0007669"/>
    <property type="project" value="InterPro"/>
</dbReference>
<evidence type="ECO:0000256" key="1">
    <source>
        <dbReference type="PROSITE-ProRule" id="PRU00047"/>
    </source>
</evidence>
<dbReference type="InterPro" id="IPR012337">
    <property type="entry name" value="RNaseH-like_sf"/>
</dbReference>
<gene>
    <name evidence="4" type="ORF">Tci_163847</name>
</gene>
<dbReference type="SUPFAM" id="SSF53098">
    <property type="entry name" value="Ribonuclease H-like"/>
    <property type="match status" value="1"/>
</dbReference>
<dbReference type="Pfam" id="PF25597">
    <property type="entry name" value="SH3_retrovirus"/>
    <property type="match status" value="1"/>
</dbReference>
<dbReference type="InterPro" id="IPR039537">
    <property type="entry name" value="Retrotran_Ty1/copia-like"/>
</dbReference>
<name>A0A699GR54_TANCI</name>
<dbReference type="InterPro" id="IPR025724">
    <property type="entry name" value="GAG-pre-integrase_dom"/>
</dbReference>
<reference evidence="4" key="1">
    <citation type="journal article" date="2019" name="Sci. Rep.">
        <title>Draft genome of Tanacetum cinerariifolium, the natural source of mosquito coil.</title>
        <authorList>
            <person name="Yamashiro T."/>
            <person name="Shiraishi A."/>
            <person name="Satake H."/>
            <person name="Nakayama K."/>
        </authorList>
    </citation>
    <scope>NUCLEOTIDE SEQUENCE</scope>
</reference>
<organism evidence="4">
    <name type="scientific">Tanacetum cinerariifolium</name>
    <name type="common">Dalmatian daisy</name>
    <name type="synonym">Chrysanthemum cinerariifolium</name>
    <dbReference type="NCBI Taxonomy" id="118510"/>
    <lineage>
        <taxon>Eukaryota</taxon>
        <taxon>Viridiplantae</taxon>
        <taxon>Streptophyta</taxon>
        <taxon>Embryophyta</taxon>
        <taxon>Tracheophyta</taxon>
        <taxon>Spermatophyta</taxon>
        <taxon>Magnoliopsida</taxon>
        <taxon>eudicotyledons</taxon>
        <taxon>Gunneridae</taxon>
        <taxon>Pentapetalae</taxon>
        <taxon>asterids</taxon>
        <taxon>campanulids</taxon>
        <taxon>Asterales</taxon>
        <taxon>Asteraceae</taxon>
        <taxon>Asteroideae</taxon>
        <taxon>Anthemideae</taxon>
        <taxon>Anthemidinae</taxon>
        <taxon>Tanacetum</taxon>
    </lineage>
</organism>
<dbReference type="InterPro" id="IPR057670">
    <property type="entry name" value="SH3_retrovirus"/>
</dbReference>
<dbReference type="CDD" id="cd00303">
    <property type="entry name" value="retropepsin_like"/>
    <property type="match status" value="1"/>
</dbReference>
<protein>
    <submittedName>
        <fullName evidence="4">Zinc finger, CCHC-type</fullName>
    </submittedName>
</protein>
<dbReference type="PROSITE" id="PS50158">
    <property type="entry name" value="ZF_CCHC"/>
    <property type="match status" value="1"/>
</dbReference>